<evidence type="ECO:0000256" key="2">
    <source>
        <dbReference type="ARBA" id="ARBA00022801"/>
    </source>
</evidence>
<comment type="similarity">
    <text evidence="1">Belongs to the thioesterase PaaI family.</text>
</comment>
<dbReference type="EMBL" id="BLAE01000005">
    <property type="protein sequence ID" value="GES07121.1"/>
    <property type="molecule type" value="Genomic_DNA"/>
</dbReference>
<accession>A0A5M3WIX9</accession>
<proteinExistence type="inferred from homology"/>
<feature type="domain" description="Thioesterase" evidence="3">
    <location>
        <begin position="194"/>
        <end position="267"/>
    </location>
</feature>
<dbReference type="Proteomes" id="UP000331127">
    <property type="component" value="Unassembled WGS sequence"/>
</dbReference>
<keyword evidence="2" id="KW-0378">Hydrolase</keyword>
<dbReference type="InterPro" id="IPR006683">
    <property type="entry name" value="Thioestr_dom"/>
</dbReference>
<dbReference type="NCBIfam" id="TIGR00369">
    <property type="entry name" value="unchar_dom_1"/>
    <property type="match status" value="1"/>
</dbReference>
<gene>
    <name evidence="4" type="ORF">Amac_007160</name>
</gene>
<reference evidence="4 5" key="1">
    <citation type="submission" date="2019-10" db="EMBL/GenBank/DDBJ databases">
        <title>Whole genome shotgun sequence of Acrocarpospora macrocephala NBRC 16266.</title>
        <authorList>
            <person name="Ichikawa N."/>
            <person name="Kimura A."/>
            <person name="Kitahashi Y."/>
            <person name="Komaki H."/>
            <person name="Oguchi A."/>
        </authorList>
    </citation>
    <scope>NUCLEOTIDE SEQUENCE [LARGE SCALE GENOMIC DNA]</scope>
    <source>
        <strain evidence="4 5">NBRC 16266</strain>
    </source>
</reference>
<protein>
    <recommendedName>
        <fullName evidence="3">Thioesterase domain-containing protein</fullName>
    </recommendedName>
</protein>
<comment type="caution">
    <text evidence="4">The sequence shown here is derived from an EMBL/GenBank/DDBJ whole genome shotgun (WGS) entry which is preliminary data.</text>
</comment>
<dbReference type="SUPFAM" id="SSF54637">
    <property type="entry name" value="Thioesterase/thiol ester dehydrase-isomerase"/>
    <property type="match status" value="2"/>
</dbReference>
<sequence length="280" mass="29524">MTPGIGGELLGDAPPTCDLGVVERRFGVVGCRVDGRFLRSVMRTGPWMDGSHGRQQAGALAVLLDHALGETIYTARPAGHWSLTTELACDIIVPPPWNTATLHATSWVPRAEATGGFAQCEVADDFGTLIAVGAAWTQYVPAGDSRVAAELVVPTDGPPPGAVNFAEHLGVRISTDDQRTRVELRDPARWYNGYGVLHGGVWASMAEVAAAEAFARGGDLRTAHVHVSYLRPPVPGAAISMIGQPIHIGRSFGVIQVTGSDDSGRSCVSATVTGRRRTAQ</sequence>
<dbReference type="Gene3D" id="3.10.129.10">
    <property type="entry name" value="Hotdog Thioesterase"/>
    <property type="match status" value="2"/>
</dbReference>
<dbReference type="Pfam" id="PF03061">
    <property type="entry name" value="4HBT"/>
    <property type="match status" value="1"/>
</dbReference>
<dbReference type="InterPro" id="IPR003736">
    <property type="entry name" value="PAAI_dom"/>
</dbReference>
<name>A0A5M3WIX9_9ACTN</name>
<keyword evidence="5" id="KW-1185">Reference proteome</keyword>
<evidence type="ECO:0000313" key="4">
    <source>
        <dbReference type="EMBL" id="GES07121.1"/>
    </source>
</evidence>
<dbReference type="CDD" id="cd03443">
    <property type="entry name" value="PaaI_thioesterase"/>
    <property type="match status" value="1"/>
</dbReference>
<dbReference type="PANTHER" id="PTHR21660:SF1">
    <property type="entry name" value="ACYL-COENZYME A THIOESTERASE 13"/>
    <property type="match status" value="1"/>
</dbReference>
<evidence type="ECO:0000313" key="5">
    <source>
        <dbReference type="Proteomes" id="UP000331127"/>
    </source>
</evidence>
<evidence type="ECO:0000259" key="3">
    <source>
        <dbReference type="Pfam" id="PF03061"/>
    </source>
</evidence>
<dbReference type="AlphaFoldDB" id="A0A5M3WIX9"/>
<organism evidence="4 5">
    <name type="scientific">Acrocarpospora macrocephala</name>
    <dbReference type="NCBI Taxonomy" id="150177"/>
    <lineage>
        <taxon>Bacteria</taxon>
        <taxon>Bacillati</taxon>
        <taxon>Actinomycetota</taxon>
        <taxon>Actinomycetes</taxon>
        <taxon>Streptosporangiales</taxon>
        <taxon>Streptosporangiaceae</taxon>
        <taxon>Acrocarpospora</taxon>
    </lineage>
</organism>
<dbReference type="InterPro" id="IPR039298">
    <property type="entry name" value="ACOT13"/>
</dbReference>
<evidence type="ECO:0000256" key="1">
    <source>
        <dbReference type="ARBA" id="ARBA00008324"/>
    </source>
</evidence>
<dbReference type="PANTHER" id="PTHR21660">
    <property type="entry name" value="THIOESTERASE SUPERFAMILY MEMBER-RELATED"/>
    <property type="match status" value="1"/>
</dbReference>
<dbReference type="GO" id="GO:0047617">
    <property type="term" value="F:fatty acyl-CoA hydrolase activity"/>
    <property type="evidence" value="ECO:0007669"/>
    <property type="project" value="InterPro"/>
</dbReference>
<dbReference type="InterPro" id="IPR029069">
    <property type="entry name" value="HotDog_dom_sf"/>
</dbReference>